<organism evidence="2 3">
    <name type="scientific">Methanothermobacter thermautotrophicus</name>
    <name type="common">Methanobacterium thermoformicicum</name>
    <dbReference type="NCBI Taxonomy" id="145262"/>
    <lineage>
        <taxon>Archaea</taxon>
        <taxon>Methanobacteriati</taxon>
        <taxon>Methanobacteriota</taxon>
        <taxon>Methanomada group</taxon>
        <taxon>Methanobacteria</taxon>
        <taxon>Methanobacteriales</taxon>
        <taxon>Methanobacteriaceae</taxon>
        <taxon>Methanothermobacter</taxon>
    </lineage>
</organism>
<dbReference type="InterPro" id="IPR014729">
    <property type="entry name" value="Rossmann-like_a/b/a_fold"/>
</dbReference>
<evidence type="ECO:0000259" key="1">
    <source>
        <dbReference type="Pfam" id="PF16581"/>
    </source>
</evidence>
<dbReference type="InterPro" id="IPR008513">
    <property type="entry name" value="tRNA(Met)_cyd_acetate_ligase"/>
</dbReference>
<dbReference type="AlphaFoldDB" id="A0A7J4MWC8"/>
<dbReference type="PANTHER" id="PTHR37825">
    <property type="entry name" value="TRNA(MET) CYTIDINE ACETATE LIGASE"/>
    <property type="match status" value="1"/>
</dbReference>
<dbReference type="Pfam" id="PF16581">
    <property type="entry name" value="HIGH_NTase1_ass"/>
    <property type="match status" value="1"/>
</dbReference>
<reference evidence="3" key="1">
    <citation type="journal article" date="2020" name="bioRxiv">
        <title>A rank-normalized archaeal taxonomy based on genome phylogeny resolves widespread incomplete and uneven classifications.</title>
        <authorList>
            <person name="Rinke C."/>
            <person name="Chuvochina M."/>
            <person name="Mussig A.J."/>
            <person name="Chaumeil P.-A."/>
            <person name="Waite D.W."/>
            <person name="Whitman W.B."/>
            <person name="Parks D.H."/>
            <person name="Hugenholtz P."/>
        </authorList>
    </citation>
    <scope>NUCLEOTIDE SEQUENCE [LARGE SCALE GENOMIC DNA]</scope>
</reference>
<dbReference type="EMBL" id="DUHT01000040">
    <property type="protein sequence ID" value="HIH64684.1"/>
    <property type="molecule type" value="Genomic_DNA"/>
</dbReference>
<comment type="caution">
    <text evidence="2">The sequence shown here is derived from an EMBL/GenBank/DDBJ whole genome shotgun (WGS) entry which is preliminary data.</text>
</comment>
<dbReference type="Gene3D" id="3.40.50.620">
    <property type="entry name" value="HUPs"/>
    <property type="match status" value="1"/>
</dbReference>
<protein>
    <recommendedName>
        <fullName evidence="1">Putative cytidyltransferase-related C-terminal region domain-containing protein</fullName>
    </recommendedName>
</protein>
<proteinExistence type="predicted"/>
<evidence type="ECO:0000313" key="3">
    <source>
        <dbReference type="Proteomes" id="UP000538031"/>
    </source>
</evidence>
<dbReference type="InterPro" id="IPR032266">
    <property type="entry name" value="HIGH_NTase1_ass"/>
</dbReference>
<dbReference type="Pfam" id="PF05636">
    <property type="entry name" value="HIGH_NTase1"/>
    <property type="match status" value="1"/>
</dbReference>
<sequence>MPSEKFLGSVIERDLELIRADAINKPEYGDHASEPGIMADFTEYSPFHRGHRHCMLEARKLRPDALFVAIIPGPLERSGRGVPYIMTRQARAEIAIRAGADIVVEGPPMGVMGSGQYSLCLARMFRALDTDWIPRGYRPVDGFDEVLERIRRGHRVVPRPYRIVDLDTSETVLEGKLEEDNYVIASLAGALGRIGFNFRNRFMFIRRLEGVSGTRIRDAVSRGEIGEVTHMLPPETVEVLEREISEGRAPLHDLRLSTGILRNANSLEIDELKVLNLLDDLTASAIVRKRPYRSLAEVEEAIPPSFSRHHRQRIISVLEAKVHKGLVHKYIENYPSVIRILAFKDKEILEEFKDRIPHRRLEIWQ</sequence>
<feature type="domain" description="Putative cytidyltransferase-related C-terminal region" evidence="1">
    <location>
        <begin position="139"/>
        <end position="341"/>
    </location>
</feature>
<dbReference type="SUPFAM" id="SSF52374">
    <property type="entry name" value="Nucleotidylyl transferase"/>
    <property type="match status" value="1"/>
</dbReference>
<dbReference type="PANTHER" id="PTHR37825:SF1">
    <property type="entry name" value="TRNA(MET) CYTIDINE ACETATE LIGASE"/>
    <property type="match status" value="1"/>
</dbReference>
<gene>
    <name evidence="2" type="ORF">HA285_03680</name>
</gene>
<evidence type="ECO:0000313" key="2">
    <source>
        <dbReference type="EMBL" id="HIH64684.1"/>
    </source>
</evidence>
<dbReference type="Gene3D" id="1.20.58.620">
    <property type="match status" value="1"/>
</dbReference>
<accession>A0A7J4MWC8</accession>
<dbReference type="Proteomes" id="UP000538031">
    <property type="component" value="Unassembled WGS sequence"/>
</dbReference>
<name>A0A7J4MWC8_METTF</name>